<protein>
    <submittedName>
        <fullName evidence="2">HET-domain-containing protein</fullName>
    </submittedName>
</protein>
<evidence type="ECO:0000313" key="3">
    <source>
        <dbReference type="Proteomes" id="UP000799779"/>
    </source>
</evidence>
<reference evidence="2" key="1">
    <citation type="journal article" date="2020" name="Stud. Mycol.">
        <title>101 Dothideomycetes genomes: a test case for predicting lifestyles and emergence of pathogens.</title>
        <authorList>
            <person name="Haridas S."/>
            <person name="Albert R."/>
            <person name="Binder M."/>
            <person name="Bloem J."/>
            <person name="Labutti K."/>
            <person name="Salamov A."/>
            <person name="Andreopoulos B."/>
            <person name="Baker S."/>
            <person name="Barry K."/>
            <person name="Bills G."/>
            <person name="Bluhm B."/>
            <person name="Cannon C."/>
            <person name="Castanera R."/>
            <person name="Culley D."/>
            <person name="Daum C."/>
            <person name="Ezra D."/>
            <person name="Gonzalez J."/>
            <person name="Henrissat B."/>
            <person name="Kuo A."/>
            <person name="Liang C."/>
            <person name="Lipzen A."/>
            <person name="Lutzoni F."/>
            <person name="Magnuson J."/>
            <person name="Mondo S."/>
            <person name="Nolan M."/>
            <person name="Ohm R."/>
            <person name="Pangilinan J."/>
            <person name="Park H.-J."/>
            <person name="Ramirez L."/>
            <person name="Alfaro M."/>
            <person name="Sun H."/>
            <person name="Tritt A."/>
            <person name="Yoshinaga Y."/>
            <person name="Zwiers L.-H."/>
            <person name="Turgeon B."/>
            <person name="Goodwin S."/>
            <person name="Spatafora J."/>
            <person name="Crous P."/>
            <person name="Grigoriev I."/>
        </authorList>
    </citation>
    <scope>NUCLEOTIDE SEQUENCE</scope>
    <source>
        <strain evidence="2">CBS 123094</strain>
    </source>
</reference>
<dbReference type="EMBL" id="ML977575">
    <property type="protein sequence ID" value="KAF2002859.1"/>
    <property type="molecule type" value="Genomic_DNA"/>
</dbReference>
<name>A0A6A5WQ21_9PLEO</name>
<dbReference type="PANTHER" id="PTHR33112:SF12">
    <property type="entry name" value="HETEROKARYON INCOMPATIBILITY DOMAIN-CONTAINING PROTEIN"/>
    <property type="match status" value="1"/>
</dbReference>
<evidence type="ECO:0000259" key="1">
    <source>
        <dbReference type="Pfam" id="PF06985"/>
    </source>
</evidence>
<organism evidence="2 3">
    <name type="scientific">Amniculicola lignicola CBS 123094</name>
    <dbReference type="NCBI Taxonomy" id="1392246"/>
    <lineage>
        <taxon>Eukaryota</taxon>
        <taxon>Fungi</taxon>
        <taxon>Dikarya</taxon>
        <taxon>Ascomycota</taxon>
        <taxon>Pezizomycotina</taxon>
        <taxon>Dothideomycetes</taxon>
        <taxon>Pleosporomycetidae</taxon>
        <taxon>Pleosporales</taxon>
        <taxon>Amniculicolaceae</taxon>
        <taxon>Amniculicola</taxon>
    </lineage>
</organism>
<dbReference type="PANTHER" id="PTHR33112">
    <property type="entry name" value="DOMAIN PROTEIN, PUTATIVE-RELATED"/>
    <property type="match status" value="1"/>
</dbReference>
<dbReference type="Proteomes" id="UP000799779">
    <property type="component" value="Unassembled WGS sequence"/>
</dbReference>
<feature type="domain" description="Heterokaryon incompatibility" evidence="1">
    <location>
        <begin position="64"/>
        <end position="204"/>
    </location>
</feature>
<evidence type="ECO:0000313" key="2">
    <source>
        <dbReference type="EMBL" id="KAF2002859.1"/>
    </source>
</evidence>
<dbReference type="OrthoDB" id="5428863at2759"/>
<proteinExistence type="predicted"/>
<dbReference type="AlphaFoldDB" id="A0A6A5WQ21"/>
<keyword evidence="3" id="KW-1185">Reference proteome</keyword>
<accession>A0A6A5WQ21</accession>
<dbReference type="Pfam" id="PF06985">
    <property type="entry name" value="HET"/>
    <property type="match status" value="1"/>
</dbReference>
<dbReference type="InterPro" id="IPR010730">
    <property type="entry name" value="HET"/>
</dbReference>
<sequence length="604" mass="67806">MTPTETSKLVDLDRIRTWRAVCKTAHGSHCNDRYTEMLSNHLAQLTLVDVRRQCLVTLHSSTPYVALSYVWGNGPAFRTLLSNVSDLHQPGSLSRGNPEAVIPNTIRDAIQLVEELGEQYLWVDRLCIIQDAGAAEIENMLKAMACIYASAEFTIAAADGSDADYGLPGILGSSQERSDDRIPGVYGQYPSHSRWASRGWTFQESLFSRRLLVFAGIVTWFCGRRVWDERDRDPLSEQTELETAWPAERQQLGVPVGMMSILPQLPCLGRWGALVENYSSRSLTIETDFDRAFAGATQIMNGTFSRGLFYGLPEFFFDIALLWQPEAWYLSLLRRQNIGPSWSWTGWKGQVDCCAAWDPFFAGVFKRNYGAADWSPATILKPIVQFYKMGESGANLVPICNDFVKFRELRNDADAVLPQGWRRHPDTLADFFLYENEDPQLQYNFPLPVANPSEHNVNGNYSYFLQFKAPKATLRFGGEISTPKTFVAVLVGVDGCPVGSITLHSFSDHAAIEGSSCELIAISEAEVSDLPRFEEEFWSNDPCTWDIIKWETGYGYRQGTDILAFYNVLWIGWDGDTAYRKGLGKVGKRAWDALGAKEVTITLG</sequence>
<gene>
    <name evidence="2" type="ORF">P154DRAFT_429951</name>
</gene>